<evidence type="ECO:0000256" key="7">
    <source>
        <dbReference type="ARBA" id="ARBA00022777"/>
    </source>
</evidence>
<keyword evidence="8" id="KW-0067">ATP-binding</keyword>
<evidence type="ECO:0000256" key="1">
    <source>
        <dbReference type="ARBA" id="ARBA00000085"/>
    </source>
</evidence>
<dbReference type="CDD" id="cd00082">
    <property type="entry name" value="HisKA"/>
    <property type="match status" value="1"/>
</dbReference>
<evidence type="ECO:0000313" key="15">
    <source>
        <dbReference type="Proteomes" id="UP000247476"/>
    </source>
</evidence>
<comment type="catalytic activity">
    <reaction evidence="1">
        <text>ATP + protein L-histidine = ADP + protein N-phospho-L-histidine.</text>
        <dbReference type="EC" id="2.7.13.3"/>
    </reaction>
</comment>
<accession>A0A2V5K0R5</accession>
<evidence type="ECO:0000256" key="8">
    <source>
        <dbReference type="ARBA" id="ARBA00022840"/>
    </source>
</evidence>
<dbReference type="InterPro" id="IPR050736">
    <property type="entry name" value="Sensor_HK_Regulatory"/>
</dbReference>
<keyword evidence="4" id="KW-0597">Phosphoprotein</keyword>
<comment type="subcellular location">
    <subcellularLocation>
        <location evidence="2">Cell membrane</location>
        <topology evidence="2">Multi-pass membrane protein</topology>
    </subcellularLocation>
</comment>
<dbReference type="Gene3D" id="2.60.120.260">
    <property type="entry name" value="Galactose-binding domain-like"/>
    <property type="match status" value="1"/>
</dbReference>
<evidence type="ECO:0000256" key="3">
    <source>
        <dbReference type="ARBA" id="ARBA00012438"/>
    </source>
</evidence>
<protein>
    <recommendedName>
        <fullName evidence="3">histidine kinase</fullName>
        <ecNumber evidence="3">2.7.13.3</ecNumber>
    </recommendedName>
</protein>
<dbReference type="GO" id="GO:0000155">
    <property type="term" value="F:phosphorelay sensor kinase activity"/>
    <property type="evidence" value="ECO:0007669"/>
    <property type="project" value="InterPro"/>
</dbReference>
<keyword evidence="15" id="KW-1185">Reference proteome</keyword>
<dbReference type="RefSeq" id="WP_110843207.1">
    <property type="nucleotide sequence ID" value="NZ_QJVJ01000015.1"/>
</dbReference>
<feature type="signal peptide" evidence="12">
    <location>
        <begin position="1"/>
        <end position="25"/>
    </location>
</feature>
<dbReference type="SUPFAM" id="SSF55874">
    <property type="entry name" value="ATPase domain of HSP90 chaperone/DNA topoisomerase II/histidine kinase"/>
    <property type="match status" value="1"/>
</dbReference>
<feature type="transmembrane region" description="Helical" evidence="11">
    <location>
        <begin position="235"/>
        <end position="260"/>
    </location>
</feature>
<keyword evidence="12" id="KW-0732">Signal</keyword>
<dbReference type="Pfam" id="PF00512">
    <property type="entry name" value="HisKA"/>
    <property type="match status" value="1"/>
</dbReference>
<proteinExistence type="predicted"/>
<sequence length="709" mass="78272">MKNVLLSMTLLLVLACALPAVRSSASERHPASPGTIDLTGWDAGRDGTLELKGEWEMYWSRLLAPEQLRSVAPSEALHVPVPGQWGEYRPNGEPLPNEGYATYRLTVLLPDDVGRETLALYVRSVATAYRLWVNGEPLAANGVVGTAREEMVPANYPKTVSFVPRPGPNEIVVQVSNFVQRKGGLWEAIRLGESGQIARERGMRIGSEMFIVGAMLVMGLYHVGLYAFRRQERSPLYFGVMCLALAARTLVLGETLVPYWFPSVPWELAVKAEYASVCVGFTALVLFIRNEYVRKPRNGVLTAYLAVQASVVALVLTTPARVYTLIMLPYQLAVVVPVLAYTMYVYVRAWIRKQEGSAVNMAGFVGFGASVAGDILFYNRIVAVGTIIPYGILLFLFTQSVRLSLTFARTSRRAEALSVQLQAANDTLERKIAERTAELRRTNGELERANDELSRMQTVRRRLLSDISHELGTPITSIKGYSAAMMEGVITDDYGKYARRIYERTALMERLIDDLTELTKLETGQIAFDYKEVEAASFFRLLYRKYEPELPGDSYDYGWEETAVGPGEADSAIVKLDPIRIEQVVSNMMSNACKYTPAGGRIRMRLELRWGGPGQGAGEAVVSVIDSGPGIPEREAELIFDRFYRVQRTGAASAAGNGLGLAICKEIVGRHGGRIGVDSKPGEGSRFYFALPIRESAVPMAAPYGRKEA</sequence>
<keyword evidence="5" id="KW-0808">Transferase</keyword>
<evidence type="ECO:0000256" key="2">
    <source>
        <dbReference type="ARBA" id="ARBA00004651"/>
    </source>
</evidence>
<keyword evidence="10" id="KW-0175">Coiled coil</keyword>
<dbReference type="SMART" id="SM00387">
    <property type="entry name" value="HATPase_c"/>
    <property type="match status" value="1"/>
</dbReference>
<dbReference type="EC" id="2.7.13.3" evidence="3"/>
<dbReference type="GO" id="GO:0005886">
    <property type="term" value="C:plasma membrane"/>
    <property type="evidence" value="ECO:0007669"/>
    <property type="project" value="UniProtKB-SubCell"/>
</dbReference>
<evidence type="ECO:0000256" key="9">
    <source>
        <dbReference type="ARBA" id="ARBA00023012"/>
    </source>
</evidence>
<dbReference type="Gene3D" id="1.10.287.130">
    <property type="match status" value="1"/>
</dbReference>
<feature type="transmembrane region" description="Helical" evidence="11">
    <location>
        <begin position="328"/>
        <end position="347"/>
    </location>
</feature>
<dbReference type="SUPFAM" id="SSF47384">
    <property type="entry name" value="Homodimeric domain of signal transducing histidine kinase"/>
    <property type="match status" value="1"/>
</dbReference>
<dbReference type="InterPro" id="IPR008979">
    <property type="entry name" value="Galactose-bd-like_sf"/>
</dbReference>
<keyword evidence="11" id="KW-1133">Transmembrane helix</keyword>
<keyword evidence="7 14" id="KW-0418">Kinase</keyword>
<dbReference type="InterPro" id="IPR036890">
    <property type="entry name" value="HATPase_C_sf"/>
</dbReference>
<comment type="caution">
    <text evidence="14">The sequence shown here is derived from an EMBL/GenBank/DDBJ whole genome shotgun (WGS) entry which is preliminary data.</text>
</comment>
<gene>
    <name evidence="14" type="ORF">DLM86_27195</name>
</gene>
<dbReference type="Gene3D" id="3.30.565.10">
    <property type="entry name" value="Histidine kinase-like ATPase, C-terminal domain"/>
    <property type="match status" value="1"/>
</dbReference>
<evidence type="ECO:0000256" key="11">
    <source>
        <dbReference type="SAM" id="Phobius"/>
    </source>
</evidence>
<reference evidence="14 15" key="1">
    <citation type="submission" date="2018-05" db="EMBL/GenBank/DDBJ databases">
        <title>Paenibacillus flagellatus sp. nov., isolated from selenium mineral soil.</title>
        <authorList>
            <person name="Dai X."/>
        </authorList>
    </citation>
    <scope>NUCLEOTIDE SEQUENCE [LARGE SCALE GENOMIC DNA]</scope>
    <source>
        <strain evidence="14 15">DXL2</strain>
    </source>
</reference>
<feature type="domain" description="Histidine kinase" evidence="13">
    <location>
        <begin position="466"/>
        <end position="695"/>
    </location>
</feature>
<dbReference type="SMART" id="SM00388">
    <property type="entry name" value="HisKA"/>
    <property type="match status" value="1"/>
</dbReference>
<keyword evidence="9" id="KW-0902">Two-component regulatory system</keyword>
<feature type="transmembrane region" description="Helical" evidence="11">
    <location>
        <begin position="300"/>
        <end position="322"/>
    </location>
</feature>
<dbReference type="Proteomes" id="UP000247476">
    <property type="component" value="Unassembled WGS sequence"/>
</dbReference>
<evidence type="ECO:0000256" key="10">
    <source>
        <dbReference type="SAM" id="Coils"/>
    </source>
</evidence>
<dbReference type="GO" id="GO:0005524">
    <property type="term" value="F:ATP binding"/>
    <property type="evidence" value="ECO:0007669"/>
    <property type="project" value="UniProtKB-KW"/>
</dbReference>
<name>A0A2V5K0R5_9BACL</name>
<dbReference type="Pfam" id="PF02518">
    <property type="entry name" value="HATPase_c"/>
    <property type="match status" value="1"/>
</dbReference>
<dbReference type="SUPFAM" id="SSF49785">
    <property type="entry name" value="Galactose-binding domain-like"/>
    <property type="match status" value="1"/>
</dbReference>
<feature type="transmembrane region" description="Helical" evidence="11">
    <location>
        <begin position="359"/>
        <end position="381"/>
    </location>
</feature>
<dbReference type="InterPro" id="IPR011623">
    <property type="entry name" value="7TMR_DISM_rcpt_extracell_dom1"/>
</dbReference>
<keyword evidence="11" id="KW-0812">Transmembrane</keyword>
<feature type="transmembrane region" description="Helical" evidence="11">
    <location>
        <begin position="387"/>
        <end position="405"/>
    </location>
</feature>
<dbReference type="EMBL" id="QJVJ01000015">
    <property type="protein sequence ID" value="PYI51053.1"/>
    <property type="molecule type" value="Genomic_DNA"/>
</dbReference>
<keyword evidence="11" id="KW-0472">Membrane</keyword>
<dbReference type="InterPro" id="IPR005467">
    <property type="entry name" value="His_kinase_dom"/>
</dbReference>
<evidence type="ECO:0000256" key="5">
    <source>
        <dbReference type="ARBA" id="ARBA00022679"/>
    </source>
</evidence>
<dbReference type="Pfam" id="PF07695">
    <property type="entry name" value="7TMR-DISM_7TM"/>
    <property type="match status" value="1"/>
</dbReference>
<keyword evidence="6" id="KW-0547">Nucleotide-binding</keyword>
<evidence type="ECO:0000259" key="13">
    <source>
        <dbReference type="PROSITE" id="PS50109"/>
    </source>
</evidence>
<feature type="transmembrane region" description="Helical" evidence="11">
    <location>
        <begin position="272"/>
        <end position="288"/>
    </location>
</feature>
<dbReference type="PRINTS" id="PR00344">
    <property type="entry name" value="BCTRLSENSOR"/>
</dbReference>
<dbReference type="FunFam" id="3.30.565.10:FF:000006">
    <property type="entry name" value="Sensor histidine kinase WalK"/>
    <property type="match status" value="1"/>
</dbReference>
<evidence type="ECO:0000256" key="4">
    <source>
        <dbReference type="ARBA" id="ARBA00022553"/>
    </source>
</evidence>
<organism evidence="14 15">
    <name type="scientific">Paenibacillus flagellatus</name>
    <dbReference type="NCBI Taxonomy" id="2211139"/>
    <lineage>
        <taxon>Bacteria</taxon>
        <taxon>Bacillati</taxon>
        <taxon>Bacillota</taxon>
        <taxon>Bacilli</taxon>
        <taxon>Bacillales</taxon>
        <taxon>Paenibacillaceae</taxon>
        <taxon>Paenibacillus</taxon>
    </lineage>
</organism>
<feature type="coiled-coil region" evidence="10">
    <location>
        <begin position="411"/>
        <end position="466"/>
    </location>
</feature>
<dbReference type="PROSITE" id="PS51257">
    <property type="entry name" value="PROKAR_LIPOPROTEIN"/>
    <property type="match status" value="1"/>
</dbReference>
<evidence type="ECO:0000256" key="12">
    <source>
        <dbReference type="SAM" id="SignalP"/>
    </source>
</evidence>
<evidence type="ECO:0000313" key="14">
    <source>
        <dbReference type="EMBL" id="PYI51053.1"/>
    </source>
</evidence>
<feature type="chain" id="PRO_5015983955" description="histidine kinase" evidence="12">
    <location>
        <begin position="26"/>
        <end position="709"/>
    </location>
</feature>
<dbReference type="InterPro" id="IPR003661">
    <property type="entry name" value="HisK_dim/P_dom"/>
</dbReference>
<dbReference type="InterPro" id="IPR004358">
    <property type="entry name" value="Sig_transdc_His_kin-like_C"/>
</dbReference>
<dbReference type="PANTHER" id="PTHR43711">
    <property type="entry name" value="TWO-COMPONENT HISTIDINE KINASE"/>
    <property type="match status" value="1"/>
</dbReference>
<feature type="transmembrane region" description="Helical" evidence="11">
    <location>
        <begin position="209"/>
        <end position="228"/>
    </location>
</feature>
<evidence type="ECO:0000256" key="6">
    <source>
        <dbReference type="ARBA" id="ARBA00022741"/>
    </source>
</evidence>
<dbReference type="OrthoDB" id="9809348at2"/>
<dbReference type="CDD" id="cd00075">
    <property type="entry name" value="HATPase"/>
    <property type="match status" value="1"/>
</dbReference>
<dbReference type="PROSITE" id="PS50109">
    <property type="entry name" value="HIS_KIN"/>
    <property type="match status" value="1"/>
</dbReference>
<dbReference type="PANTHER" id="PTHR43711:SF1">
    <property type="entry name" value="HISTIDINE KINASE 1"/>
    <property type="match status" value="1"/>
</dbReference>
<dbReference type="InterPro" id="IPR003594">
    <property type="entry name" value="HATPase_dom"/>
</dbReference>
<dbReference type="AlphaFoldDB" id="A0A2V5K0R5"/>
<dbReference type="InterPro" id="IPR036097">
    <property type="entry name" value="HisK_dim/P_sf"/>
</dbReference>